<dbReference type="AlphaFoldDB" id="A0A7D9EUW3"/>
<dbReference type="Proteomes" id="UP001152795">
    <property type="component" value="Unassembled WGS sequence"/>
</dbReference>
<dbReference type="EMBL" id="CACRXK020008875">
    <property type="protein sequence ID" value="CAB4015865.1"/>
    <property type="molecule type" value="Genomic_DNA"/>
</dbReference>
<dbReference type="InterPro" id="IPR003609">
    <property type="entry name" value="Pan_app"/>
</dbReference>
<dbReference type="PROSITE" id="PS50948">
    <property type="entry name" value="PAN"/>
    <property type="match status" value="1"/>
</dbReference>
<dbReference type="OrthoDB" id="6079843at2759"/>
<keyword evidence="3" id="KW-1185">Reference proteome</keyword>
<dbReference type="PANTHER" id="PTHR23354">
    <property type="entry name" value="NUCLEOLAR PROTEIN 7/ESTROGEN RECEPTOR COACTIVATOR-RELATED"/>
    <property type="match status" value="1"/>
</dbReference>
<dbReference type="Pfam" id="PF00008">
    <property type="entry name" value="EGF"/>
    <property type="match status" value="1"/>
</dbReference>
<feature type="non-terminal residue" evidence="2">
    <location>
        <position position="1"/>
    </location>
</feature>
<dbReference type="SMART" id="SM00584">
    <property type="entry name" value="TLDc"/>
    <property type="match status" value="1"/>
</dbReference>
<dbReference type="PROSITE" id="PS00022">
    <property type="entry name" value="EGF_1"/>
    <property type="match status" value="1"/>
</dbReference>
<feature type="disulfide bond" evidence="1">
    <location>
        <begin position="378"/>
        <end position="395"/>
    </location>
</feature>
<dbReference type="InterPro" id="IPR006571">
    <property type="entry name" value="TLDc_dom"/>
</dbReference>
<dbReference type="CDD" id="cd00054">
    <property type="entry name" value="EGF_CA"/>
    <property type="match status" value="1"/>
</dbReference>
<evidence type="ECO:0000256" key="1">
    <source>
        <dbReference type="PROSITE-ProRule" id="PRU00076"/>
    </source>
</evidence>
<evidence type="ECO:0000313" key="3">
    <source>
        <dbReference type="Proteomes" id="UP001152795"/>
    </source>
</evidence>
<reference evidence="2" key="1">
    <citation type="submission" date="2020-04" db="EMBL/GenBank/DDBJ databases">
        <authorList>
            <person name="Alioto T."/>
            <person name="Alioto T."/>
            <person name="Gomez Garrido J."/>
        </authorList>
    </citation>
    <scope>NUCLEOTIDE SEQUENCE</scope>
    <source>
        <strain evidence="2">A484AB</strain>
    </source>
</reference>
<dbReference type="InterPro" id="IPR000742">
    <property type="entry name" value="EGF"/>
</dbReference>
<gene>
    <name evidence="2" type="ORF">PACLA_8A043008</name>
</gene>
<feature type="disulfide bond" evidence="1">
    <location>
        <begin position="397"/>
        <end position="406"/>
    </location>
</feature>
<name>A0A7D9EUW3_PARCT</name>
<feature type="non-terminal residue" evidence="2">
    <location>
        <position position="609"/>
    </location>
</feature>
<sequence>GPRLPPEEIISSQNVGHPVYVNCNFLCFSVSKCVGFNFRAKTKAINCQLTNTTKKRNYKEADEWTLYLDVDAVLSWAGYRSFRNQSKRCILQMNRLGAENEKRSAVSNVRIPPRRSESLSNDRDAPLSFHPIKSYYTSRICTNILKFDNHDGLYGSEILNQQQNYIVQLEEWLGGAKSWKLCYRATDHGWTASTFHSLCDSKKPTVTIIRSLSYIFGAYSDVAFGGSTGFRRNTMDMLYTLMLVMVPHLVEFDHRCSFSRFGERLQKNTPWVPARSVDRLAVGYECHREGQFVKVEPDGLPQLNPIKVTTTTEGTFCSIKCLDYPGCNSFAYLNYTSSANCLLSSSVDGASVSGASGVVEIYKKAVVEVHKGCDPNPCLSGGTCLDTCEEPFYHCVCPEKTTGHNCTVILCSNHCIGKVPCTSRICNGLNGSEILNQQQNYIVQLEEWLGGVKSWKLCYRATDDGWTGSTFHSRCDFKKPTVTIIRSGSYIFGAYCDQENRNFHKTEPIHSSGYRSSSNAFIFSFVNKDNLAPFKSAVKTNQYALYSTPTYGPTFGGGHDIRIPNNANAKNNVSYTNFGHSYQTPSGYSYSSTKAKELLAGTYNFAPNE</sequence>
<accession>A0A7D9EUW3</accession>
<keyword evidence="1" id="KW-1015">Disulfide bond</keyword>
<comment type="caution">
    <text evidence="2">The sequence shown here is derived from an EMBL/GenBank/DDBJ whole genome shotgun (WGS) entry which is preliminary data.</text>
</comment>
<dbReference type="SUPFAM" id="SSF57196">
    <property type="entry name" value="EGF/Laminin"/>
    <property type="match status" value="1"/>
</dbReference>
<keyword evidence="1" id="KW-0245">EGF-like domain</keyword>
<evidence type="ECO:0000313" key="2">
    <source>
        <dbReference type="EMBL" id="CAB4015865.1"/>
    </source>
</evidence>
<organism evidence="2 3">
    <name type="scientific">Paramuricea clavata</name>
    <name type="common">Red gorgonian</name>
    <name type="synonym">Violescent sea-whip</name>
    <dbReference type="NCBI Taxonomy" id="317549"/>
    <lineage>
        <taxon>Eukaryota</taxon>
        <taxon>Metazoa</taxon>
        <taxon>Cnidaria</taxon>
        <taxon>Anthozoa</taxon>
        <taxon>Octocorallia</taxon>
        <taxon>Malacalcyonacea</taxon>
        <taxon>Plexauridae</taxon>
        <taxon>Paramuricea</taxon>
    </lineage>
</organism>
<comment type="caution">
    <text evidence="1">Lacks conserved residue(s) required for the propagation of feature annotation.</text>
</comment>
<proteinExistence type="predicted"/>
<dbReference type="Pfam" id="PF07534">
    <property type="entry name" value="TLD"/>
    <property type="match status" value="2"/>
</dbReference>
<protein>
    <submittedName>
        <fullName evidence="2">Basement membrane-specific heparan sulfate proteoglycan core -like</fullName>
    </submittedName>
</protein>
<dbReference type="PROSITE" id="PS50026">
    <property type="entry name" value="EGF_3"/>
    <property type="match status" value="1"/>
</dbReference>
<dbReference type="Gene3D" id="2.10.25.10">
    <property type="entry name" value="Laminin"/>
    <property type="match status" value="1"/>
</dbReference>
<dbReference type="PROSITE" id="PS51886">
    <property type="entry name" value="TLDC"/>
    <property type="match status" value="1"/>
</dbReference>